<dbReference type="Gene3D" id="1.25.40.20">
    <property type="entry name" value="Ankyrin repeat-containing domain"/>
    <property type="match status" value="4"/>
</dbReference>
<feature type="non-terminal residue" evidence="17">
    <location>
        <position position="1320"/>
    </location>
</feature>
<evidence type="ECO:0000256" key="5">
    <source>
        <dbReference type="ARBA" id="ARBA00022737"/>
    </source>
</evidence>
<dbReference type="OrthoDB" id="5402602at2759"/>
<keyword evidence="5" id="KW-0677">Repeat</keyword>
<keyword evidence="10" id="KW-0325">Glycoprotein</keyword>
<evidence type="ECO:0000313" key="17">
    <source>
        <dbReference type="RefSeq" id="XP_052124397.1"/>
    </source>
</evidence>
<feature type="transmembrane region" description="Helical" evidence="14">
    <location>
        <begin position="667"/>
        <end position="689"/>
    </location>
</feature>
<feature type="domain" description="Ion transport" evidence="15">
    <location>
        <begin position="1021"/>
        <end position="1146"/>
    </location>
</feature>
<feature type="repeat" description="ANK" evidence="12">
    <location>
        <begin position="668"/>
        <end position="700"/>
    </location>
</feature>
<keyword evidence="9 14" id="KW-0472">Membrane</keyword>
<dbReference type="GeneID" id="113203912"/>
<reference evidence="17" key="2">
    <citation type="submission" date="2025-08" db="UniProtKB">
        <authorList>
            <consortium name="RefSeq"/>
        </authorList>
    </citation>
    <scope>IDENTIFICATION</scope>
    <source>
        <tissue evidence="17">Whole organism</tissue>
    </source>
</reference>
<keyword evidence="8" id="KW-0406">Ion transport</keyword>
<dbReference type="PANTHER" id="PTHR47143">
    <property type="entry name" value="TRANSIENT RECEPTOR POTENTIAL CATION CHANNEL PROTEIN PAINLESS"/>
    <property type="match status" value="1"/>
</dbReference>
<evidence type="ECO:0000256" key="3">
    <source>
        <dbReference type="ARBA" id="ARBA00022606"/>
    </source>
</evidence>
<protein>
    <submittedName>
        <fullName evidence="17">Uncharacterized protein LOC113203912</fullName>
    </submittedName>
</protein>
<organism evidence="16 17">
    <name type="scientific">Frankliniella occidentalis</name>
    <name type="common">Western flower thrips</name>
    <name type="synonym">Euthrips occidentalis</name>
    <dbReference type="NCBI Taxonomy" id="133901"/>
    <lineage>
        <taxon>Eukaryota</taxon>
        <taxon>Metazoa</taxon>
        <taxon>Ecdysozoa</taxon>
        <taxon>Arthropoda</taxon>
        <taxon>Hexapoda</taxon>
        <taxon>Insecta</taxon>
        <taxon>Pterygota</taxon>
        <taxon>Neoptera</taxon>
        <taxon>Paraneoptera</taxon>
        <taxon>Thysanoptera</taxon>
        <taxon>Terebrantia</taxon>
        <taxon>Thripoidea</taxon>
        <taxon>Thripidae</taxon>
        <taxon>Frankliniella</taxon>
    </lineage>
</organism>
<feature type="compositionally biased region" description="Basic residues" evidence="13">
    <location>
        <begin position="32"/>
        <end position="44"/>
    </location>
</feature>
<name>A0A9C6WQB0_FRAOC</name>
<feature type="compositionally biased region" description="Acidic residues" evidence="13">
    <location>
        <begin position="305"/>
        <end position="318"/>
    </location>
</feature>
<feature type="compositionally biased region" description="Low complexity" evidence="13">
    <location>
        <begin position="319"/>
        <end position="330"/>
    </location>
</feature>
<evidence type="ECO:0000256" key="11">
    <source>
        <dbReference type="ARBA" id="ARBA00023303"/>
    </source>
</evidence>
<feature type="transmembrane region" description="Helical" evidence="14">
    <location>
        <begin position="1017"/>
        <end position="1036"/>
    </location>
</feature>
<accession>A0A9C6WQB0</accession>
<evidence type="ECO:0000256" key="7">
    <source>
        <dbReference type="ARBA" id="ARBA00023043"/>
    </source>
</evidence>
<dbReference type="RefSeq" id="XP_052124397.1">
    <property type="nucleotide sequence ID" value="XM_052268437.1"/>
</dbReference>
<feature type="repeat" description="ANK" evidence="12">
    <location>
        <begin position="257"/>
        <end position="289"/>
    </location>
</feature>
<feature type="repeat" description="ANK" evidence="12">
    <location>
        <begin position="475"/>
        <end position="507"/>
    </location>
</feature>
<keyword evidence="16" id="KW-1185">Reference proteome</keyword>
<keyword evidence="3" id="KW-0716">Sensory transduction</keyword>
<dbReference type="SUPFAM" id="SSF48403">
    <property type="entry name" value="Ankyrin repeat"/>
    <property type="match status" value="2"/>
</dbReference>
<evidence type="ECO:0000256" key="6">
    <source>
        <dbReference type="ARBA" id="ARBA00022989"/>
    </source>
</evidence>
<evidence type="ECO:0000256" key="8">
    <source>
        <dbReference type="ARBA" id="ARBA00023065"/>
    </source>
</evidence>
<dbReference type="Pfam" id="PF00520">
    <property type="entry name" value="Ion_trans"/>
    <property type="match status" value="1"/>
</dbReference>
<gene>
    <name evidence="17" type="primary">LOC113203912</name>
</gene>
<feature type="transmembrane region" description="Helical" evidence="14">
    <location>
        <begin position="1057"/>
        <end position="1075"/>
    </location>
</feature>
<keyword evidence="11" id="KW-0407">Ion channel</keyword>
<feature type="repeat" description="ANK" evidence="12">
    <location>
        <begin position="630"/>
        <end position="662"/>
    </location>
</feature>
<evidence type="ECO:0000256" key="12">
    <source>
        <dbReference type="PROSITE-ProRule" id="PRU00023"/>
    </source>
</evidence>
<keyword evidence="2" id="KW-0813">Transport</keyword>
<dbReference type="KEGG" id="foc:113203912"/>
<sequence length="1320" mass="143760">MRDSLNEKAMWRKVADGLPMAELGESNHHHLHHDLHHHHGHHEHHGGGPHGPHGRKDSACDNDLWPPDSSDVTPLPPPPRPFVRMGSTMTGSEASLPGPRRKEQRRQEWLNSEILNAVLNGECADKVAKLLEDGAEANAVCSPTRTSALHLCALRPLRPEAVAVATLLLDHGADMLHRDHCDRTALHLAAWAGAADLLELLLKRYQTAKLPGESNFLGIRTRFPRDHGEREPFPSTWNDSWNHAHNTVEVILPSLEPGSTALHVACQRVHLRCIRLLTSAGADRSVLDDRGFTPIDVLHEFPGYGEEDGLGEEKEDGGEVAAGAGDAAGAAAEAEQPAFPAEVGGGSPPGANFFRTDVGIIGGVAQPAWVPDAKPKPKPAGRRATSADTRLLDAIVWLKKEGAGNFMTGSALHTAVTTGCLKVVETLLNVDPSSACAINAKGETPVHAAIEARSIEALRLLMKASEPAINVPNSTGATPLMMAVVNEWNEGVSELLLANADVAARDLSGATVLHEAAAHADSQLLRELLSIEEAMQVLDAEREDGLTPLFVAVESSSTERVQRFMEAGARLTHTLPDGVNIVHRAVQLYNSTNLSEHEEMVRLLADRLGSSVSVEERSLLDALQSGAQDPGLAPVHMAAKNGHDSVVDVLIRNGSNPRVRTVREAPLYAATALHLAAQYGHISVVSLLVHADRKLLSTKDGREWRPIHMAAHFAQREVLRFMIKEGADLATGVRDEQNRSCSALSLLVHSVAKPVDFLEELLDESIALNEYPVSDHRAQIDVRYDILIPTEDGQGLPKSSRGEACPLRGEEPHQHGGVHQVRRQMRVIDAILESGNYFGQQNLLQHPLVESFLTLKWKKMAPFFYAIVAVHVLFVCALTGLVAQIYWWAGDQGAGVQVARVAVFVTTVIIALQEVLHLIQLRLMYIRDLESWLKWIAISLSVVVAFVVFEGVESASASPTVSVPTAAEDASLDGAVANADLESAGASSAGANGGGVVGGVPYESRSGRLGDRWERHVTTLAVLMAYTELLLLLCRFPRWGLRVLMFYKVAINVIKMLLTFSFLIVGFGLSFFVQFRGEEPFPTLLESMGKTIVMGTSEFDYGDIFAGSNDTIVGRMLFFIFLLLVPVVLMNLLVGLAVSDIATLETKGRKRGLVKQAEFLSTLERLVYSHSVRWCIPSRMRARLPIYIPVSRTVVIYPGQSLRIIFEVFPENIRNGIVAIAIRNAAQRSASSLDLLTGPHGAPGGVSTPTAPYGPGAHRGCLAEASLSEVKLYDELSLVRRDMATRRELHEANERTERNFRAVHRELEALRARVEHVLNS</sequence>
<keyword evidence="4 14" id="KW-0812">Transmembrane</keyword>
<evidence type="ECO:0000313" key="16">
    <source>
        <dbReference type="Proteomes" id="UP000504606"/>
    </source>
</evidence>
<dbReference type="InterPro" id="IPR036770">
    <property type="entry name" value="Ankyrin_rpt-contain_sf"/>
</dbReference>
<reference evidence="17" key="1">
    <citation type="journal article" date="2018" name="Proc. Natl. Acad. Sci. U.S.A.">
        <title>Phylogenomics and the evolution of hemipteroid insects.</title>
        <authorList>
            <person name="Johnson K.P."/>
            <person name="Dietrich C.H."/>
            <person name="Friedrich F."/>
            <person name="Beutel R.G."/>
            <person name="Wipfler B."/>
            <person name="Peters R.S."/>
            <person name="Allen J.M."/>
            <person name="Petersen M."/>
            <person name="Donath A."/>
            <person name="Walden K.K."/>
            <person name="Kozlov A.M."/>
            <person name="Podsiadlowski L."/>
            <person name="Mayer C."/>
            <person name="Meusemann K."/>
            <person name="Vasilikopoulos A."/>
            <person name="Waterhouse R.M."/>
            <person name="Cameron S.L."/>
            <person name="Weirauch C."/>
            <person name="Swanson D.R."/>
            <person name="Percy D.M."/>
            <person name="Hardy N.B."/>
            <person name="Terry I."/>
            <person name="Liu S."/>
            <person name="Zhou X."/>
            <person name="Misof B."/>
            <person name="Robertson H.M."/>
            <person name="Yoshizawa K."/>
        </authorList>
    </citation>
    <scope>NUCLEOTIDE SEQUENCE</scope>
    <source>
        <tissue evidence="17">Whole organism</tissue>
    </source>
</reference>
<feature type="repeat" description="ANK" evidence="12">
    <location>
        <begin position="702"/>
        <end position="729"/>
    </location>
</feature>
<evidence type="ECO:0000256" key="10">
    <source>
        <dbReference type="ARBA" id="ARBA00023180"/>
    </source>
</evidence>
<feature type="transmembrane region" description="Helical" evidence="14">
    <location>
        <begin position="931"/>
        <end position="949"/>
    </location>
</feature>
<dbReference type="InterPro" id="IPR005821">
    <property type="entry name" value="Ion_trans_dom"/>
</dbReference>
<feature type="region of interest" description="Disordered" evidence="13">
    <location>
        <begin position="32"/>
        <end position="105"/>
    </location>
</feature>
<comment type="subcellular location">
    <subcellularLocation>
        <location evidence="1">Membrane</location>
        <topology evidence="1">Multi-pass membrane protein</topology>
    </subcellularLocation>
</comment>
<dbReference type="GO" id="GO:0034703">
    <property type="term" value="C:cation channel complex"/>
    <property type="evidence" value="ECO:0007669"/>
    <property type="project" value="UniProtKB-ARBA"/>
</dbReference>
<dbReference type="InterPro" id="IPR052076">
    <property type="entry name" value="TRP_cation_channel"/>
</dbReference>
<dbReference type="PROSITE" id="PS50088">
    <property type="entry name" value="ANK_REPEAT"/>
    <property type="match status" value="5"/>
</dbReference>
<dbReference type="PANTHER" id="PTHR47143:SF1">
    <property type="entry name" value="ION_TRANS DOMAIN-CONTAINING PROTEIN"/>
    <property type="match status" value="1"/>
</dbReference>
<dbReference type="PROSITE" id="PS50297">
    <property type="entry name" value="ANK_REP_REGION"/>
    <property type="match status" value="4"/>
</dbReference>
<proteinExistence type="predicted"/>
<dbReference type="SMART" id="SM00248">
    <property type="entry name" value="ANK"/>
    <property type="match status" value="14"/>
</dbReference>
<dbReference type="Proteomes" id="UP000504606">
    <property type="component" value="Unplaced"/>
</dbReference>
<dbReference type="Pfam" id="PF12796">
    <property type="entry name" value="Ank_2"/>
    <property type="match status" value="4"/>
</dbReference>
<evidence type="ECO:0000256" key="4">
    <source>
        <dbReference type="ARBA" id="ARBA00022692"/>
    </source>
</evidence>
<keyword evidence="6 14" id="KW-1133">Transmembrane helix</keyword>
<evidence type="ECO:0000256" key="14">
    <source>
        <dbReference type="SAM" id="Phobius"/>
    </source>
</evidence>
<evidence type="ECO:0000259" key="15">
    <source>
        <dbReference type="Pfam" id="PF00520"/>
    </source>
</evidence>
<evidence type="ECO:0000256" key="2">
    <source>
        <dbReference type="ARBA" id="ARBA00022448"/>
    </source>
</evidence>
<evidence type="ECO:0000256" key="1">
    <source>
        <dbReference type="ARBA" id="ARBA00004141"/>
    </source>
</evidence>
<keyword evidence="7 12" id="KW-0040">ANK repeat</keyword>
<dbReference type="Pfam" id="PF00023">
    <property type="entry name" value="Ank"/>
    <property type="match status" value="1"/>
</dbReference>
<dbReference type="InterPro" id="IPR002110">
    <property type="entry name" value="Ankyrin_rpt"/>
</dbReference>
<evidence type="ECO:0000256" key="13">
    <source>
        <dbReference type="SAM" id="MobiDB-lite"/>
    </source>
</evidence>
<evidence type="ECO:0000256" key="9">
    <source>
        <dbReference type="ARBA" id="ARBA00023136"/>
    </source>
</evidence>
<feature type="transmembrane region" description="Helical" evidence="14">
    <location>
        <begin position="1116"/>
        <end position="1142"/>
    </location>
</feature>
<feature type="transmembrane region" description="Helical" evidence="14">
    <location>
        <begin position="863"/>
        <end position="889"/>
    </location>
</feature>
<feature type="transmembrane region" description="Helical" evidence="14">
    <location>
        <begin position="901"/>
        <end position="919"/>
    </location>
</feature>
<dbReference type="GO" id="GO:0005216">
    <property type="term" value="F:monoatomic ion channel activity"/>
    <property type="evidence" value="ECO:0007669"/>
    <property type="project" value="InterPro"/>
</dbReference>
<feature type="region of interest" description="Disordered" evidence="13">
    <location>
        <begin position="303"/>
        <end position="330"/>
    </location>
</feature>